<dbReference type="Proteomes" id="UP000219612">
    <property type="component" value="Unassembled WGS sequence"/>
</dbReference>
<dbReference type="Pfam" id="PF02627">
    <property type="entry name" value="CMD"/>
    <property type="match status" value="2"/>
</dbReference>
<gene>
    <name evidence="3" type="ORF">SAMN05421748_13770</name>
</gene>
<evidence type="ECO:0000313" key="3">
    <source>
        <dbReference type="EMBL" id="SNY70365.1"/>
    </source>
</evidence>
<organism evidence="3 4">
    <name type="scientific">Paractinoplanes atraurantiacus</name>
    <dbReference type="NCBI Taxonomy" id="1036182"/>
    <lineage>
        <taxon>Bacteria</taxon>
        <taxon>Bacillati</taxon>
        <taxon>Actinomycetota</taxon>
        <taxon>Actinomycetes</taxon>
        <taxon>Micromonosporales</taxon>
        <taxon>Micromonosporaceae</taxon>
        <taxon>Paractinoplanes</taxon>
    </lineage>
</organism>
<evidence type="ECO:0000259" key="2">
    <source>
        <dbReference type="Pfam" id="PF02627"/>
    </source>
</evidence>
<dbReference type="AlphaFoldDB" id="A0A285KCP0"/>
<dbReference type="PANTHER" id="PTHR33570:SF2">
    <property type="entry name" value="CARBOXYMUCONOLACTONE DECARBOXYLASE-LIKE DOMAIN-CONTAINING PROTEIN"/>
    <property type="match status" value="1"/>
</dbReference>
<name>A0A285KCP0_9ACTN</name>
<dbReference type="Gene3D" id="1.20.1290.10">
    <property type="entry name" value="AhpD-like"/>
    <property type="match status" value="1"/>
</dbReference>
<dbReference type="SUPFAM" id="SSF69118">
    <property type="entry name" value="AhpD-like"/>
    <property type="match status" value="1"/>
</dbReference>
<sequence>MTTRLEATTTIAAFTATGRIPQLREALNGALDAGLTISEIKEILIQMYAYTGFPRSLNGLGAFMEVLATRRTNGIEDQPGTQPSPPPPGTDMLSLGTDNQTKLVGAPVTGPLFEFAPTIDQFLKSHLFGDIFARDNLDWQTREVATVAALSALDGLESQLRSHVGVALNTGVTEAELREVASTLNTHVGEAAVARLNEVLASR</sequence>
<feature type="region of interest" description="Disordered" evidence="1">
    <location>
        <begin position="73"/>
        <end position="97"/>
    </location>
</feature>
<dbReference type="InterPro" id="IPR003779">
    <property type="entry name" value="CMD-like"/>
</dbReference>
<dbReference type="GO" id="GO:0051920">
    <property type="term" value="F:peroxiredoxin activity"/>
    <property type="evidence" value="ECO:0007669"/>
    <property type="project" value="InterPro"/>
</dbReference>
<dbReference type="InterPro" id="IPR029032">
    <property type="entry name" value="AhpD-like"/>
</dbReference>
<keyword evidence="4" id="KW-1185">Reference proteome</keyword>
<dbReference type="EMBL" id="OBDY01000037">
    <property type="protein sequence ID" value="SNY70365.1"/>
    <property type="molecule type" value="Genomic_DNA"/>
</dbReference>
<evidence type="ECO:0000313" key="4">
    <source>
        <dbReference type="Proteomes" id="UP000219612"/>
    </source>
</evidence>
<keyword evidence="3" id="KW-0575">Peroxidase</keyword>
<proteinExistence type="predicted"/>
<reference evidence="3 4" key="1">
    <citation type="submission" date="2017-09" db="EMBL/GenBank/DDBJ databases">
        <authorList>
            <person name="Ehlers B."/>
            <person name="Leendertz F.H."/>
        </authorList>
    </citation>
    <scope>NUCLEOTIDE SEQUENCE [LARGE SCALE GENOMIC DNA]</scope>
    <source>
        <strain evidence="3 4">CGMCC 4.6857</strain>
    </source>
</reference>
<accession>A0A285KCP0</accession>
<evidence type="ECO:0000256" key="1">
    <source>
        <dbReference type="SAM" id="MobiDB-lite"/>
    </source>
</evidence>
<feature type="domain" description="Carboxymuconolactone decarboxylase-like" evidence="2">
    <location>
        <begin position="119"/>
        <end position="192"/>
    </location>
</feature>
<feature type="domain" description="Carboxymuconolactone decarboxylase-like" evidence="2">
    <location>
        <begin position="10"/>
        <end position="62"/>
    </location>
</feature>
<protein>
    <submittedName>
        <fullName evidence="3">Uncharacterized conserved protein YurZ, alkylhydroperoxidase/carboxymuconolactone decarboxylase family</fullName>
    </submittedName>
</protein>
<dbReference type="InterPro" id="IPR052512">
    <property type="entry name" value="4CMD/NDH-1_regulator"/>
</dbReference>
<keyword evidence="3" id="KW-0560">Oxidoreductase</keyword>
<dbReference type="PANTHER" id="PTHR33570">
    <property type="entry name" value="4-CARBOXYMUCONOLACTONE DECARBOXYLASE FAMILY PROTEIN"/>
    <property type="match status" value="1"/>
</dbReference>
<dbReference type="RefSeq" id="WP_097328377.1">
    <property type="nucleotide sequence ID" value="NZ_OBDY01000037.1"/>
</dbReference>
<dbReference type="OrthoDB" id="9802489at2"/>